<dbReference type="GO" id="GO:0005886">
    <property type="term" value="C:plasma membrane"/>
    <property type="evidence" value="ECO:0007669"/>
    <property type="project" value="UniProtKB-SubCell"/>
</dbReference>
<feature type="transmembrane region" description="Helical" evidence="13">
    <location>
        <begin position="322"/>
        <end position="343"/>
    </location>
</feature>
<evidence type="ECO:0000256" key="1">
    <source>
        <dbReference type="ARBA" id="ARBA00004429"/>
    </source>
</evidence>
<evidence type="ECO:0000256" key="9">
    <source>
        <dbReference type="ARBA" id="ARBA00022982"/>
    </source>
</evidence>
<keyword evidence="3 13" id="KW-0813">Transport</keyword>
<evidence type="ECO:0000256" key="13">
    <source>
        <dbReference type="PIRNR" id="PIRNR006446"/>
    </source>
</evidence>
<dbReference type="EMBL" id="QMIE01000005">
    <property type="protein sequence ID" value="TVM17996.1"/>
    <property type="molecule type" value="Genomic_DNA"/>
</dbReference>
<evidence type="ECO:0000256" key="8">
    <source>
        <dbReference type="ARBA" id="ARBA00022723"/>
    </source>
</evidence>
<protein>
    <submittedName>
        <fullName evidence="14">Cytochrome ubiquinol oxidase subunit I</fullName>
    </submittedName>
</protein>
<evidence type="ECO:0000256" key="11">
    <source>
        <dbReference type="ARBA" id="ARBA00023004"/>
    </source>
</evidence>
<feature type="transmembrane region" description="Helical" evidence="13">
    <location>
        <begin position="217"/>
        <end position="237"/>
    </location>
</feature>
<evidence type="ECO:0000313" key="15">
    <source>
        <dbReference type="Proteomes" id="UP000448292"/>
    </source>
</evidence>
<feature type="transmembrane region" description="Helical" evidence="13">
    <location>
        <begin position="186"/>
        <end position="205"/>
    </location>
</feature>
<comment type="subcellular location">
    <subcellularLocation>
        <location evidence="1">Cell inner membrane</location>
        <topology evidence="1">Multi-pass membrane protein</topology>
    </subcellularLocation>
</comment>
<dbReference type="OrthoDB" id="9807042at2"/>
<evidence type="ECO:0000256" key="7">
    <source>
        <dbReference type="ARBA" id="ARBA00022692"/>
    </source>
</evidence>
<keyword evidence="11 13" id="KW-0408">Iron</keyword>
<evidence type="ECO:0000256" key="5">
    <source>
        <dbReference type="ARBA" id="ARBA00022519"/>
    </source>
</evidence>
<feature type="transmembrane region" description="Helical" evidence="13">
    <location>
        <begin position="401"/>
        <end position="423"/>
    </location>
</feature>
<comment type="similarity">
    <text evidence="2 13">Belongs to the cytochrome ubiquinol oxidase subunit 1 family.</text>
</comment>
<keyword evidence="15" id="KW-1185">Reference proteome</keyword>
<feature type="transmembrane region" description="Helical" evidence="13">
    <location>
        <begin position="90"/>
        <end position="115"/>
    </location>
</feature>
<keyword evidence="7 13" id="KW-0812">Transmembrane</keyword>
<evidence type="ECO:0000313" key="14">
    <source>
        <dbReference type="EMBL" id="TVM17996.1"/>
    </source>
</evidence>
<keyword evidence="12 13" id="KW-0472">Membrane</keyword>
<name>A0A7M3MFV4_9BACT</name>
<comment type="caution">
    <text evidence="14">The sequence shown here is derived from an EMBL/GenBank/DDBJ whole genome shotgun (WGS) entry which is preliminary data.</text>
</comment>
<evidence type="ECO:0000256" key="6">
    <source>
        <dbReference type="ARBA" id="ARBA00022617"/>
    </source>
</evidence>
<keyword evidence="4 13" id="KW-1003">Cell membrane</keyword>
<evidence type="ECO:0000256" key="2">
    <source>
        <dbReference type="ARBA" id="ARBA00009819"/>
    </source>
</evidence>
<keyword evidence="10 13" id="KW-1133">Transmembrane helix</keyword>
<sequence length="442" mass="49829">MDVLLLSRLQFAVATFFHFIFVPLTLGLSIIIAIMETKYVRSGDEEYKRMAKFWGKLFLINFALGVVTGITLEFQFGTNWSRYSAYVGDIFGSLLAVEATAAFFLESTFIAVWVFGWERISKKLHMVTIWLVALAANLSAFWIIMANGFMQHPVGYVMRNGRAELDDFFAVITNPFAWHQFVHTLFGSWMASGFFVLGVSAYHLMKKNEVAFFKKSFNIGLVFALVFSVLVATQGHFHGNEVSERQPTKLAAMESHWETQTNAPFCILTIPKLNNEGNYVETMCIPSLLSLLAFNDPGAEVVGLNDFPKEDRPPVLLTFLSFRLMIALGMLFPLLAILAWYWRNKLPEKQWFGRLLIYAIPLPIIALEAGWALAEVGRQPWIVWGIMRTSEAVSPVATSQVATSLVAIILLYTFLGIIDIFLLKRVAQRGPATQQPAQAHKE</sequence>
<dbReference type="Pfam" id="PF01654">
    <property type="entry name" value="Cyt_bd_oxida_I"/>
    <property type="match status" value="1"/>
</dbReference>
<dbReference type="PIRSF" id="PIRSF006446">
    <property type="entry name" value="Cyt_quinol_oxidase_1"/>
    <property type="match status" value="1"/>
</dbReference>
<dbReference type="GO" id="GO:0016682">
    <property type="term" value="F:oxidoreductase activity, acting on diphenols and related substances as donors, oxygen as acceptor"/>
    <property type="evidence" value="ECO:0007669"/>
    <property type="project" value="TreeGrafter"/>
</dbReference>
<evidence type="ECO:0000256" key="10">
    <source>
        <dbReference type="ARBA" id="ARBA00022989"/>
    </source>
</evidence>
<reference evidence="14 15" key="1">
    <citation type="submission" date="2018-06" db="EMBL/GenBank/DDBJ databases">
        <title>Complete genome of Desulfovibrio indonesiensis P37SLT.</title>
        <authorList>
            <person name="Crispim J.S."/>
            <person name="Vidigal P.M.P."/>
            <person name="Silva L.C.F."/>
            <person name="Laguardia C.N."/>
            <person name="Araujo L.C."/>
            <person name="Dias R.S."/>
            <person name="Sousa M.P."/>
            <person name="Paula S.O."/>
            <person name="Silva C."/>
        </authorList>
    </citation>
    <scope>NUCLEOTIDE SEQUENCE [LARGE SCALE GENOMIC DNA]</scope>
    <source>
        <strain evidence="14 15">P37SLT</strain>
    </source>
</reference>
<keyword evidence="5" id="KW-0997">Cell inner membrane</keyword>
<dbReference type="PANTHER" id="PTHR30365">
    <property type="entry name" value="CYTOCHROME D UBIQUINOL OXIDASE"/>
    <property type="match status" value="1"/>
</dbReference>
<organism evidence="14 15">
    <name type="scientific">Oceanidesulfovibrio indonesiensis</name>
    <dbReference type="NCBI Taxonomy" id="54767"/>
    <lineage>
        <taxon>Bacteria</taxon>
        <taxon>Pseudomonadati</taxon>
        <taxon>Thermodesulfobacteriota</taxon>
        <taxon>Desulfovibrionia</taxon>
        <taxon>Desulfovibrionales</taxon>
        <taxon>Desulfovibrionaceae</taxon>
        <taxon>Oceanidesulfovibrio</taxon>
    </lineage>
</organism>
<feature type="transmembrane region" description="Helical" evidence="13">
    <location>
        <begin position="127"/>
        <end position="150"/>
    </location>
</feature>
<dbReference type="GO" id="GO:0020037">
    <property type="term" value="F:heme binding"/>
    <property type="evidence" value="ECO:0007669"/>
    <property type="project" value="TreeGrafter"/>
</dbReference>
<feature type="transmembrane region" description="Helical" evidence="13">
    <location>
        <begin position="12"/>
        <end position="36"/>
    </location>
</feature>
<dbReference type="AlphaFoldDB" id="A0A7M3MFV4"/>
<feature type="transmembrane region" description="Helical" evidence="13">
    <location>
        <begin position="57"/>
        <end position="78"/>
    </location>
</feature>
<dbReference type="RefSeq" id="WP_144302649.1">
    <property type="nucleotide sequence ID" value="NZ_QMIE01000005.1"/>
</dbReference>
<dbReference type="GO" id="GO:0009055">
    <property type="term" value="F:electron transfer activity"/>
    <property type="evidence" value="ECO:0007669"/>
    <property type="project" value="UniProtKB-UniRule"/>
</dbReference>
<dbReference type="Proteomes" id="UP000448292">
    <property type="component" value="Unassembled WGS sequence"/>
</dbReference>
<proteinExistence type="inferred from homology"/>
<keyword evidence="8 13" id="KW-0479">Metal-binding</keyword>
<gene>
    <name evidence="14" type="ORF">DPQ33_07775</name>
</gene>
<evidence type="ECO:0000256" key="4">
    <source>
        <dbReference type="ARBA" id="ARBA00022475"/>
    </source>
</evidence>
<dbReference type="GO" id="GO:0019646">
    <property type="term" value="P:aerobic electron transport chain"/>
    <property type="evidence" value="ECO:0007669"/>
    <property type="project" value="InterPro"/>
</dbReference>
<keyword evidence="9 13" id="KW-0249">Electron transport</keyword>
<accession>A0A7M3MFV4</accession>
<dbReference type="GO" id="GO:0046872">
    <property type="term" value="F:metal ion binding"/>
    <property type="evidence" value="ECO:0007669"/>
    <property type="project" value="UniProtKB-UniRule"/>
</dbReference>
<keyword evidence="6 13" id="KW-0349">Heme</keyword>
<feature type="transmembrane region" description="Helical" evidence="13">
    <location>
        <begin position="355"/>
        <end position="374"/>
    </location>
</feature>
<dbReference type="GO" id="GO:0070069">
    <property type="term" value="C:cytochrome complex"/>
    <property type="evidence" value="ECO:0007669"/>
    <property type="project" value="UniProtKB-UniRule"/>
</dbReference>
<dbReference type="PANTHER" id="PTHR30365:SF0">
    <property type="entry name" value="CYTOCHROME BD-I UBIQUINOL OXIDASE SUBUNIT 1"/>
    <property type="match status" value="1"/>
</dbReference>
<evidence type="ECO:0000256" key="3">
    <source>
        <dbReference type="ARBA" id="ARBA00022448"/>
    </source>
</evidence>
<evidence type="ECO:0000256" key="12">
    <source>
        <dbReference type="ARBA" id="ARBA00023136"/>
    </source>
</evidence>
<dbReference type="InterPro" id="IPR002585">
    <property type="entry name" value="Cyt-d_ubiquinol_oxidase_su_1"/>
</dbReference>